<dbReference type="GO" id="GO:0030170">
    <property type="term" value="F:pyridoxal phosphate binding"/>
    <property type="evidence" value="ECO:0007669"/>
    <property type="project" value="InterPro"/>
</dbReference>
<sequence length="386" mass="41819">MNLPGLDVLRRRATVKWTAYPDDVLPLWVAESDFATCPHIVDALSGAVEQERFGYPAPDGRMEKALAEFSAARHGFAVNPDFVRPTADVVGGLLLAIRHFTRPDSPVVVAVPAYPPFLRLGPMAGRMTMTTTYIPGADGRLEPDVDHIDSLFKKGAGCLILCNPHNPLGLTHSPQLLRELAESAARHGARIISDEIHCPLVYDRPHVAMASVSDTAAAVTITLTAGSKAWNVAGLKCAQIIFTNPGDVEVFDGLEPYFREGFSTLGLVAAEACYTAPLSFLDRQLEYLKGNRDWLARTLPEAIAGATVTTPEASYLSWIDFSDTPVADSPAAFFLRQARVALNEGTCFGDGGEHHARINFACRRDTLAEAVDRMADAVKKHSRLPG</sequence>
<evidence type="ECO:0000256" key="3">
    <source>
        <dbReference type="ARBA" id="ARBA00022898"/>
    </source>
</evidence>
<dbReference type="InterPro" id="IPR004839">
    <property type="entry name" value="Aminotransferase_I/II_large"/>
</dbReference>
<name>A0A939E0I6_9CORY</name>
<comment type="caution">
    <text evidence="7">The sequence shown here is derived from an EMBL/GenBank/DDBJ whole genome shotgun (WGS) entry which is preliminary data.</text>
</comment>
<dbReference type="Gene3D" id="3.90.1150.10">
    <property type="entry name" value="Aspartate Aminotransferase, domain 1"/>
    <property type="match status" value="1"/>
</dbReference>
<keyword evidence="3" id="KW-0663">Pyridoxal phosphate</keyword>
<reference evidence="7" key="1">
    <citation type="submission" date="2021-03" db="EMBL/GenBank/DDBJ databases">
        <authorList>
            <person name="Sun Q."/>
        </authorList>
    </citation>
    <scope>NUCLEOTIDE SEQUENCE</scope>
    <source>
        <strain evidence="7">CCM 8862</strain>
    </source>
</reference>
<dbReference type="InterPro" id="IPR051798">
    <property type="entry name" value="Class-II_PLP-Dep_Aminotrans"/>
</dbReference>
<accession>A0A939E0I6</accession>
<dbReference type="EMBL" id="JAFLEQ010000008">
    <property type="protein sequence ID" value="MBN9644216.1"/>
    <property type="molecule type" value="Genomic_DNA"/>
</dbReference>
<dbReference type="PANTHER" id="PTHR43525">
    <property type="entry name" value="PROTEIN MALY"/>
    <property type="match status" value="1"/>
</dbReference>
<evidence type="ECO:0000256" key="4">
    <source>
        <dbReference type="ARBA" id="ARBA00023239"/>
    </source>
</evidence>
<keyword evidence="7" id="KW-0032">Aminotransferase</keyword>
<dbReference type="Gene3D" id="3.40.640.10">
    <property type="entry name" value="Type I PLP-dependent aspartate aminotransferase-like (Major domain)"/>
    <property type="match status" value="1"/>
</dbReference>
<evidence type="ECO:0000256" key="1">
    <source>
        <dbReference type="ARBA" id="ARBA00001933"/>
    </source>
</evidence>
<evidence type="ECO:0000313" key="8">
    <source>
        <dbReference type="Proteomes" id="UP000664332"/>
    </source>
</evidence>
<proteinExistence type="inferred from homology"/>
<dbReference type="SUPFAM" id="SSF53383">
    <property type="entry name" value="PLP-dependent transferases"/>
    <property type="match status" value="1"/>
</dbReference>
<dbReference type="EC" id="4.4.1.13" evidence="2"/>
<dbReference type="GO" id="GO:0008483">
    <property type="term" value="F:transaminase activity"/>
    <property type="evidence" value="ECO:0007669"/>
    <property type="project" value="UniProtKB-KW"/>
</dbReference>
<dbReference type="InterPro" id="IPR015422">
    <property type="entry name" value="PyrdxlP-dep_Trfase_small"/>
</dbReference>
<dbReference type="RefSeq" id="WP_207119229.1">
    <property type="nucleotide sequence ID" value="NZ_JAFLEQ010000008.1"/>
</dbReference>
<dbReference type="Proteomes" id="UP000664332">
    <property type="component" value="Unassembled WGS sequence"/>
</dbReference>
<dbReference type="InterPro" id="IPR015421">
    <property type="entry name" value="PyrdxlP-dep_Trfase_major"/>
</dbReference>
<feature type="domain" description="Aminotransferase class I/classII large" evidence="6">
    <location>
        <begin position="23"/>
        <end position="373"/>
    </location>
</feature>
<evidence type="ECO:0000313" key="7">
    <source>
        <dbReference type="EMBL" id="MBN9644216.1"/>
    </source>
</evidence>
<evidence type="ECO:0000256" key="2">
    <source>
        <dbReference type="ARBA" id="ARBA00012224"/>
    </source>
</evidence>
<comment type="cofactor">
    <cofactor evidence="1">
        <name>pyridoxal 5'-phosphate</name>
        <dbReference type="ChEBI" id="CHEBI:597326"/>
    </cofactor>
</comment>
<keyword evidence="4" id="KW-0456">Lyase</keyword>
<dbReference type="AlphaFoldDB" id="A0A939E0I6"/>
<dbReference type="Pfam" id="PF00155">
    <property type="entry name" value="Aminotran_1_2"/>
    <property type="match status" value="1"/>
</dbReference>
<keyword evidence="8" id="KW-1185">Reference proteome</keyword>
<gene>
    <name evidence="7" type="ORF">JZY06_06245</name>
</gene>
<organism evidence="7 8">
    <name type="scientific">Corynebacterium mendelii</name>
    <dbReference type="NCBI Taxonomy" id="2765362"/>
    <lineage>
        <taxon>Bacteria</taxon>
        <taxon>Bacillati</taxon>
        <taxon>Actinomycetota</taxon>
        <taxon>Actinomycetes</taxon>
        <taxon>Mycobacteriales</taxon>
        <taxon>Corynebacteriaceae</taxon>
        <taxon>Corynebacterium</taxon>
    </lineage>
</organism>
<dbReference type="CDD" id="cd00609">
    <property type="entry name" value="AAT_like"/>
    <property type="match status" value="1"/>
</dbReference>
<dbReference type="PANTHER" id="PTHR43525:SF2">
    <property type="entry name" value="CYSTATHIONINE BETA-LYASE-RELATED"/>
    <property type="match status" value="1"/>
</dbReference>
<comment type="similarity">
    <text evidence="5">Belongs to the class-II pyridoxal-phosphate-dependent aminotransferase family. MalY/PatB cystathionine beta-lyase subfamily.</text>
</comment>
<evidence type="ECO:0000256" key="5">
    <source>
        <dbReference type="ARBA" id="ARBA00037974"/>
    </source>
</evidence>
<keyword evidence="7" id="KW-0808">Transferase</keyword>
<dbReference type="GO" id="GO:0047804">
    <property type="term" value="F:cysteine-S-conjugate beta-lyase activity"/>
    <property type="evidence" value="ECO:0007669"/>
    <property type="project" value="UniProtKB-EC"/>
</dbReference>
<evidence type="ECO:0000259" key="6">
    <source>
        <dbReference type="Pfam" id="PF00155"/>
    </source>
</evidence>
<dbReference type="InterPro" id="IPR015424">
    <property type="entry name" value="PyrdxlP-dep_Trfase"/>
</dbReference>
<protein>
    <recommendedName>
        <fullName evidence="2">cysteine-S-conjugate beta-lyase</fullName>
        <ecNumber evidence="2">4.4.1.13</ecNumber>
    </recommendedName>
</protein>